<dbReference type="KEGG" id="cput:CONPUDRAFT_55481"/>
<keyword evidence="1" id="KW-0812">Transmembrane</keyword>
<keyword evidence="1" id="KW-1133">Transmembrane helix</keyword>
<evidence type="ECO:0008006" key="4">
    <source>
        <dbReference type="Google" id="ProtNLM"/>
    </source>
</evidence>
<organism evidence="2 3">
    <name type="scientific">Coniophora puteana (strain RWD-64-598)</name>
    <name type="common">Brown rot fungus</name>
    <dbReference type="NCBI Taxonomy" id="741705"/>
    <lineage>
        <taxon>Eukaryota</taxon>
        <taxon>Fungi</taxon>
        <taxon>Dikarya</taxon>
        <taxon>Basidiomycota</taxon>
        <taxon>Agaricomycotina</taxon>
        <taxon>Agaricomycetes</taxon>
        <taxon>Agaricomycetidae</taxon>
        <taxon>Boletales</taxon>
        <taxon>Coniophorineae</taxon>
        <taxon>Coniophoraceae</taxon>
        <taxon>Coniophora</taxon>
    </lineage>
</organism>
<evidence type="ECO:0000256" key="1">
    <source>
        <dbReference type="SAM" id="Phobius"/>
    </source>
</evidence>
<name>A0A5M3MQI5_CONPW</name>
<accession>A0A5M3MQI5</accession>
<comment type="caution">
    <text evidence="2">The sequence shown here is derived from an EMBL/GenBank/DDBJ whole genome shotgun (WGS) entry which is preliminary data.</text>
</comment>
<evidence type="ECO:0000313" key="2">
    <source>
        <dbReference type="EMBL" id="EIW81468.1"/>
    </source>
</evidence>
<dbReference type="OrthoDB" id="5582002at2759"/>
<feature type="non-terminal residue" evidence="2">
    <location>
        <position position="1"/>
    </location>
</feature>
<evidence type="ECO:0000313" key="3">
    <source>
        <dbReference type="Proteomes" id="UP000053558"/>
    </source>
</evidence>
<protein>
    <recommendedName>
        <fullName evidence="4">Late embryogenesis abundant protein LEA-2 subgroup domain-containing protein</fullName>
    </recommendedName>
</protein>
<dbReference type="OMA" id="WKEWKRG"/>
<dbReference type="EMBL" id="JH711578">
    <property type="protein sequence ID" value="EIW81468.1"/>
    <property type="molecule type" value="Genomic_DNA"/>
</dbReference>
<feature type="transmembrane region" description="Helical" evidence="1">
    <location>
        <begin position="58"/>
        <end position="78"/>
    </location>
</feature>
<proteinExistence type="predicted"/>
<reference evidence="3" key="1">
    <citation type="journal article" date="2012" name="Science">
        <title>The Paleozoic origin of enzymatic lignin decomposition reconstructed from 31 fungal genomes.</title>
        <authorList>
            <person name="Floudas D."/>
            <person name="Binder M."/>
            <person name="Riley R."/>
            <person name="Barry K."/>
            <person name="Blanchette R.A."/>
            <person name="Henrissat B."/>
            <person name="Martinez A.T."/>
            <person name="Otillar R."/>
            <person name="Spatafora J.W."/>
            <person name="Yadav J.S."/>
            <person name="Aerts A."/>
            <person name="Benoit I."/>
            <person name="Boyd A."/>
            <person name="Carlson A."/>
            <person name="Copeland A."/>
            <person name="Coutinho P.M."/>
            <person name="de Vries R.P."/>
            <person name="Ferreira P."/>
            <person name="Findley K."/>
            <person name="Foster B."/>
            <person name="Gaskell J."/>
            <person name="Glotzer D."/>
            <person name="Gorecki P."/>
            <person name="Heitman J."/>
            <person name="Hesse C."/>
            <person name="Hori C."/>
            <person name="Igarashi K."/>
            <person name="Jurgens J.A."/>
            <person name="Kallen N."/>
            <person name="Kersten P."/>
            <person name="Kohler A."/>
            <person name="Kuees U."/>
            <person name="Kumar T.K.A."/>
            <person name="Kuo A."/>
            <person name="LaButti K."/>
            <person name="Larrondo L.F."/>
            <person name="Lindquist E."/>
            <person name="Ling A."/>
            <person name="Lombard V."/>
            <person name="Lucas S."/>
            <person name="Lundell T."/>
            <person name="Martin R."/>
            <person name="McLaughlin D.J."/>
            <person name="Morgenstern I."/>
            <person name="Morin E."/>
            <person name="Murat C."/>
            <person name="Nagy L.G."/>
            <person name="Nolan M."/>
            <person name="Ohm R.A."/>
            <person name="Patyshakuliyeva A."/>
            <person name="Rokas A."/>
            <person name="Ruiz-Duenas F.J."/>
            <person name="Sabat G."/>
            <person name="Salamov A."/>
            <person name="Samejima M."/>
            <person name="Schmutz J."/>
            <person name="Slot J.C."/>
            <person name="St John F."/>
            <person name="Stenlid J."/>
            <person name="Sun H."/>
            <person name="Sun S."/>
            <person name="Syed K."/>
            <person name="Tsang A."/>
            <person name="Wiebenga A."/>
            <person name="Young D."/>
            <person name="Pisabarro A."/>
            <person name="Eastwood D.C."/>
            <person name="Martin F."/>
            <person name="Cullen D."/>
            <person name="Grigoriev I.V."/>
            <person name="Hibbett D.S."/>
        </authorList>
    </citation>
    <scope>NUCLEOTIDE SEQUENCE [LARGE SCALE GENOMIC DNA]</scope>
    <source>
        <strain evidence="3">RWD-64-598 SS2</strain>
    </source>
</reference>
<dbReference type="AlphaFoldDB" id="A0A5M3MQI5"/>
<dbReference type="RefSeq" id="XP_007768203.1">
    <property type="nucleotide sequence ID" value="XM_007770013.1"/>
</dbReference>
<keyword evidence="3" id="KW-1185">Reference proteome</keyword>
<keyword evidence="1" id="KW-0472">Membrane</keyword>
<dbReference type="Proteomes" id="UP000053558">
    <property type="component" value="Unassembled WGS sequence"/>
</dbReference>
<gene>
    <name evidence="2" type="ORF">CONPUDRAFT_55481</name>
</gene>
<dbReference type="GeneID" id="19207730"/>
<sequence>PVELVTVPALGPEWQRSELKDMTRAGKREKANDRRRDTWKAWNRGETGLCGRWFTKRALAVFVFIVCCIIGIVLAITVPRVPSVSPLSTFLSQQSGSWNDSIPTAFSRAPANFSFPAYAGLQISTSANVIPLTFSSLSVQVWDGTTNMQIGTGAYGHLTIPAKAFYQLQLPLNISYVAGNDTDPTWVDWYSACKNPALYPSGQSRPGVNVLLYIDMAIRGLPGTYKATAQVADAGCPFELPTSAA</sequence>